<dbReference type="GO" id="GO:0004519">
    <property type="term" value="F:endonuclease activity"/>
    <property type="evidence" value="ECO:0007669"/>
    <property type="project" value="UniProtKB-KW"/>
</dbReference>
<feature type="transmembrane region" description="Helical" evidence="1">
    <location>
        <begin position="238"/>
        <end position="260"/>
    </location>
</feature>
<dbReference type="InterPro" id="IPR051916">
    <property type="entry name" value="GPI-anchor_lipid_remodeler"/>
</dbReference>
<dbReference type="PANTHER" id="PTHR14859">
    <property type="entry name" value="CALCOFLUOR WHITE HYPERSENSITIVE PROTEIN PRECURSOR"/>
    <property type="match status" value="1"/>
</dbReference>
<dbReference type="EMBL" id="QXEC01000002">
    <property type="protein sequence ID" value="RIV40927.1"/>
    <property type="molecule type" value="Genomic_DNA"/>
</dbReference>
<comment type="caution">
    <text evidence="3">The sequence shown here is derived from an EMBL/GenBank/DDBJ whole genome shotgun (WGS) entry which is preliminary data.</text>
</comment>
<dbReference type="SUPFAM" id="SSF56219">
    <property type="entry name" value="DNase I-like"/>
    <property type="match status" value="1"/>
</dbReference>
<keyword evidence="1" id="KW-0812">Transmembrane</keyword>
<protein>
    <submittedName>
        <fullName evidence="3">Endonuclease</fullName>
    </submittedName>
</protein>
<name>A0A418MZW7_9ACTN</name>
<dbReference type="Proteomes" id="UP000283832">
    <property type="component" value="Unassembled WGS sequence"/>
</dbReference>
<feature type="transmembrane region" description="Helical" evidence="1">
    <location>
        <begin position="387"/>
        <end position="407"/>
    </location>
</feature>
<dbReference type="InterPro" id="IPR005135">
    <property type="entry name" value="Endo/exonuclease/phosphatase"/>
</dbReference>
<dbReference type="Gene3D" id="3.60.10.10">
    <property type="entry name" value="Endonuclease/exonuclease/phosphatase"/>
    <property type="match status" value="1"/>
</dbReference>
<feature type="transmembrane region" description="Helical" evidence="1">
    <location>
        <begin position="348"/>
        <end position="367"/>
    </location>
</feature>
<feature type="transmembrane region" description="Helical" evidence="1">
    <location>
        <begin position="143"/>
        <end position="163"/>
    </location>
</feature>
<keyword evidence="1" id="KW-0472">Membrane</keyword>
<dbReference type="RefSeq" id="WP_119573443.1">
    <property type="nucleotide sequence ID" value="NZ_QXEC01000002.1"/>
</dbReference>
<evidence type="ECO:0000313" key="3">
    <source>
        <dbReference type="EMBL" id="RIV40927.1"/>
    </source>
</evidence>
<dbReference type="PANTHER" id="PTHR14859:SF1">
    <property type="entry name" value="PGAP2-INTERACTING PROTEIN"/>
    <property type="match status" value="1"/>
</dbReference>
<evidence type="ECO:0000313" key="4">
    <source>
        <dbReference type="Proteomes" id="UP000283832"/>
    </source>
</evidence>
<sequence>MRHRHLATITLAVGLVVLTDVLRVFLPSVITIFGQAASTPAELLGGFALGWFVLALAAPALVGRVGARPVGVAAAVVLCAARLALTAAPGGRTQLWLATTGLLAGLVWLAAIAARIAQPVPGLTLGLTAGALGHGLVGTHDLVWWGSWEAWALSVVLVALLLVGETALVRRPDTGDAVGQWPVGQRPVGQRPTGDQAVPGGRGWLLTGPALLLGGMVALSPAVASTAMSFWFGDAGTAVPPLFALAPLGVAVALFVLGALTPPRQRWRPLSPVLLLAGAVLFGYGPPVVLGVAMLLTAAGLGGCLALTAGSGEAATATRRGYAALGGMLVFAVGAVLHYAAYDIGYPNGWLPVLVAALVGVVALGGLRRHRPAVPAAVADPVPAWPAAGLAALLAFVAALLHGPWLVATNRDGPPEQVRLVAYNIRMGFGLDGRLDLAGLERAVGRADVVVLSEVDRGWLLNGGHDTLHLLAARLEMPYVFAPAAGALWGDAVLSRWPVQRAQTRPLPAVGAPTGAQALGVTVDFSEGVRLAVVSTHLQPPPGTDPVVQARAVAEFAIAYADGVPLVVAGDFNTEPGNPAFAAFTGAGLVDAFAAVRPLVTSPADEPDEQIDHIFVSPDLATSDPVAVRSIASDHLPVAVTLTLPTAAGQ</sequence>
<feature type="transmembrane region" description="Helical" evidence="1">
    <location>
        <begin position="267"/>
        <end position="284"/>
    </location>
</feature>
<keyword evidence="4" id="KW-1185">Reference proteome</keyword>
<accession>A0A418MZW7</accession>
<keyword evidence="3" id="KW-0378">Hydrolase</keyword>
<reference evidence="3 4" key="1">
    <citation type="submission" date="2018-08" db="EMBL/GenBank/DDBJ databases">
        <title>Jishengella sp. nov., isolated from a root of Azadirachta indica A. Juss. var. siamensis Valenton.</title>
        <authorList>
            <person name="Kuncharoen N."/>
            <person name="Tanasupawat S."/>
            <person name="Kudo T."/>
            <person name="Ohkuma M."/>
        </authorList>
    </citation>
    <scope>NUCLEOTIDE SEQUENCE [LARGE SCALE GENOMIC DNA]</scope>
    <source>
        <strain evidence="3 4">AZ1-13</strain>
    </source>
</reference>
<proteinExistence type="predicted"/>
<dbReference type="InterPro" id="IPR036691">
    <property type="entry name" value="Endo/exonu/phosph_ase_sf"/>
</dbReference>
<gene>
    <name evidence="3" type="ORF">D2L64_03365</name>
</gene>
<feature type="transmembrane region" description="Helical" evidence="1">
    <location>
        <begin position="94"/>
        <end position="113"/>
    </location>
</feature>
<dbReference type="OrthoDB" id="155529at2"/>
<keyword evidence="1" id="KW-1133">Transmembrane helix</keyword>
<dbReference type="GO" id="GO:0016020">
    <property type="term" value="C:membrane"/>
    <property type="evidence" value="ECO:0007669"/>
    <property type="project" value="GOC"/>
</dbReference>
<keyword evidence="3" id="KW-0540">Nuclease</keyword>
<organism evidence="3 4">
    <name type="scientific">Micromonospora radicis</name>
    <dbReference type="NCBI Taxonomy" id="1894971"/>
    <lineage>
        <taxon>Bacteria</taxon>
        <taxon>Bacillati</taxon>
        <taxon>Actinomycetota</taxon>
        <taxon>Actinomycetes</taxon>
        <taxon>Micromonosporales</taxon>
        <taxon>Micromonosporaceae</taxon>
        <taxon>Micromonospora</taxon>
    </lineage>
</organism>
<feature type="transmembrane region" description="Helical" evidence="1">
    <location>
        <begin position="290"/>
        <end position="310"/>
    </location>
</feature>
<evidence type="ECO:0000256" key="1">
    <source>
        <dbReference type="SAM" id="Phobius"/>
    </source>
</evidence>
<dbReference type="GO" id="GO:0006506">
    <property type="term" value="P:GPI anchor biosynthetic process"/>
    <property type="evidence" value="ECO:0007669"/>
    <property type="project" value="TreeGrafter"/>
</dbReference>
<feature type="transmembrane region" description="Helical" evidence="1">
    <location>
        <begin position="210"/>
        <end position="232"/>
    </location>
</feature>
<dbReference type="Pfam" id="PF03372">
    <property type="entry name" value="Exo_endo_phos"/>
    <property type="match status" value="1"/>
</dbReference>
<feature type="transmembrane region" description="Helical" evidence="1">
    <location>
        <begin position="322"/>
        <end position="342"/>
    </location>
</feature>
<feature type="transmembrane region" description="Helical" evidence="1">
    <location>
        <begin position="43"/>
        <end position="63"/>
    </location>
</feature>
<keyword evidence="3" id="KW-0255">Endonuclease</keyword>
<evidence type="ECO:0000259" key="2">
    <source>
        <dbReference type="Pfam" id="PF03372"/>
    </source>
</evidence>
<feature type="domain" description="Endonuclease/exonuclease/phosphatase" evidence="2">
    <location>
        <begin position="422"/>
        <end position="635"/>
    </location>
</feature>
<dbReference type="AlphaFoldDB" id="A0A418MZW7"/>